<dbReference type="OrthoDB" id="2495455at2"/>
<dbReference type="InterPro" id="IPR050490">
    <property type="entry name" value="Bact_solute-bd_prot1"/>
</dbReference>
<evidence type="ECO:0000313" key="4">
    <source>
        <dbReference type="Proteomes" id="UP000309673"/>
    </source>
</evidence>
<comment type="caution">
    <text evidence="3">The sequence shown here is derived from an EMBL/GenBank/DDBJ whole genome shotgun (WGS) entry which is preliminary data.</text>
</comment>
<dbReference type="Proteomes" id="UP000309673">
    <property type="component" value="Unassembled WGS sequence"/>
</dbReference>
<evidence type="ECO:0000259" key="2">
    <source>
        <dbReference type="Pfam" id="PF12010"/>
    </source>
</evidence>
<feature type="domain" description="DUF3502" evidence="2">
    <location>
        <begin position="429"/>
        <end position="495"/>
    </location>
</feature>
<reference evidence="3 4" key="1">
    <citation type="submission" date="2019-04" db="EMBL/GenBank/DDBJ databases">
        <title>Cohnella sp. nov., isolated from soil.</title>
        <authorList>
            <person name="Kim W."/>
        </authorList>
    </citation>
    <scope>NUCLEOTIDE SEQUENCE [LARGE SCALE GENOMIC DNA]</scope>
    <source>
        <strain evidence="3 4">CAU 1483</strain>
    </source>
</reference>
<proteinExistence type="predicted"/>
<accession>A0A4U0FD98</accession>
<dbReference type="AlphaFoldDB" id="A0A4U0FD98"/>
<dbReference type="SUPFAM" id="SSF53850">
    <property type="entry name" value="Periplasmic binding protein-like II"/>
    <property type="match status" value="1"/>
</dbReference>
<dbReference type="PANTHER" id="PTHR43649">
    <property type="entry name" value="ARABINOSE-BINDING PROTEIN-RELATED"/>
    <property type="match status" value="1"/>
</dbReference>
<dbReference type="Pfam" id="PF01547">
    <property type="entry name" value="SBP_bac_1"/>
    <property type="match status" value="1"/>
</dbReference>
<organism evidence="3 4">
    <name type="scientific">Cohnella pontilimi</name>
    <dbReference type="NCBI Taxonomy" id="2564100"/>
    <lineage>
        <taxon>Bacteria</taxon>
        <taxon>Bacillati</taxon>
        <taxon>Bacillota</taxon>
        <taxon>Bacilli</taxon>
        <taxon>Bacillales</taxon>
        <taxon>Paenibacillaceae</taxon>
        <taxon>Cohnella</taxon>
    </lineage>
</organism>
<dbReference type="Gene3D" id="3.40.190.10">
    <property type="entry name" value="Periplasmic binding protein-like II"/>
    <property type="match status" value="2"/>
</dbReference>
<dbReference type="PANTHER" id="PTHR43649:SF12">
    <property type="entry name" value="DIACETYLCHITOBIOSE BINDING PROTEIN DASA"/>
    <property type="match status" value="1"/>
</dbReference>
<protein>
    <submittedName>
        <fullName evidence="3">Extracellular solute-binding protein</fullName>
    </submittedName>
</protein>
<dbReference type="EMBL" id="SUPK01000003">
    <property type="protein sequence ID" value="TJY42795.1"/>
    <property type="molecule type" value="Genomic_DNA"/>
</dbReference>
<dbReference type="PROSITE" id="PS51257">
    <property type="entry name" value="PROKAR_LIPOPROTEIN"/>
    <property type="match status" value="1"/>
</dbReference>
<evidence type="ECO:0000313" key="3">
    <source>
        <dbReference type="EMBL" id="TJY42795.1"/>
    </source>
</evidence>
<keyword evidence="1" id="KW-0732">Signal</keyword>
<dbReference type="Pfam" id="PF12010">
    <property type="entry name" value="DUF3502"/>
    <property type="match status" value="1"/>
</dbReference>
<dbReference type="InterPro" id="IPR006059">
    <property type="entry name" value="SBP"/>
</dbReference>
<evidence type="ECO:0000256" key="1">
    <source>
        <dbReference type="SAM" id="SignalP"/>
    </source>
</evidence>
<feature type="chain" id="PRO_5038830506" evidence="1">
    <location>
        <begin position="22"/>
        <end position="499"/>
    </location>
</feature>
<gene>
    <name evidence="3" type="ORF">E5161_08105</name>
</gene>
<keyword evidence="4" id="KW-1185">Reference proteome</keyword>
<name>A0A4U0FD98_9BACL</name>
<feature type="signal peptide" evidence="1">
    <location>
        <begin position="1"/>
        <end position="21"/>
    </location>
</feature>
<dbReference type="InterPro" id="IPR022627">
    <property type="entry name" value="DUF3502"/>
</dbReference>
<dbReference type="RefSeq" id="WP_136777214.1">
    <property type="nucleotide sequence ID" value="NZ_SUPK01000003.1"/>
</dbReference>
<sequence length="499" mass="57103">MPSRWLLSILTLILASAIVVACNGDNENTETSGKETDGGKPDDFVTLKMIMPGDESARMREFVDNELNDRLKNDLNMKLELTYIPWGSYQQKLELSLSTGEDYDLFWHGTPFVSGYKSKGYIQPLDELLQKYGQNLIKNIPAENFKLDQIDGKQWAIPSQAFTSAGKFTSVMVRQDLLESVGMTEIRTIADLEAFYRKMHAIDPSYYGYLETDRGHEVLWRELSGENLTAFDERNLFAVNEDTGELVNYVESDLYKKVAHLREDWVKKGIIDKNLVGNPQSKIDQENAGKLLFRVGAVSRAMENLQTAQKADSGAKLREYFLAPDKPRYIVAPSNEAYMIPAAAKHAERAMMFMNWILKSKDNYNFIIFGVEGKYYRIENGKIKLLTNDQLMYEWMWRNKNYFTAPTNVPDDVVRDMLHNDDNAKISRLFGFHFNEEPVKKEMAQVLTVYKEKFDLINSGLVGYNSGFSSAMTALKKAGYDKVFAELKKQFNEFNAGRP</sequence>